<name>A0A8J6PYX4_9FLAO</name>
<organism evidence="1 2">
    <name type="scientific">Aestuariibaculum sediminum</name>
    <dbReference type="NCBI Taxonomy" id="2770637"/>
    <lineage>
        <taxon>Bacteria</taxon>
        <taxon>Pseudomonadati</taxon>
        <taxon>Bacteroidota</taxon>
        <taxon>Flavobacteriia</taxon>
        <taxon>Flavobacteriales</taxon>
        <taxon>Flavobacteriaceae</taxon>
    </lineage>
</organism>
<evidence type="ECO:0000313" key="2">
    <source>
        <dbReference type="Proteomes" id="UP000600588"/>
    </source>
</evidence>
<protein>
    <submittedName>
        <fullName evidence="1">Lipocalin family protein</fullName>
    </submittedName>
</protein>
<gene>
    <name evidence="1" type="ORF">ICJ83_04545</name>
</gene>
<dbReference type="PROSITE" id="PS51257">
    <property type="entry name" value="PROKAR_LIPOPROTEIN"/>
    <property type="match status" value="1"/>
</dbReference>
<evidence type="ECO:0000313" key="1">
    <source>
        <dbReference type="EMBL" id="MBD0831397.1"/>
    </source>
</evidence>
<accession>A0A8J6PYX4</accession>
<dbReference type="EMBL" id="JACVXB010000001">
    <property type="protein sequence ID" value="MBD0831397.1"/>
    <property type="molecule type" value="Genomic_DNA"/>
</dbReference>
<sequence length="156" mass="17650">MKRVILLVLAVTFMACGGSKTIRDSRKVIKGNWTLSDISYSKSGQYNVTLLDDASKSCFEGSTWQFIPNNNTGMYSINKYACEAGDRHFIFTIDEIDETTGLYDFLLKPTDEKGKSQTNKGFRLSLTALSDSQMQWQQTVIVDNQPFTISMNFKKI</sequence>
<dbReference type="Proteomes" id="UP000600588">
    <property type="component" value="Unassembled WGS sequence"/>
</dbReference>
<proteinExistence type="predicted"/>
<keyword evidence="2" id="KW-1185">Reference proteome</keyword>
<reference evidence="1 2" key="1">
    <citation type="submission" date="2020-09" db="EMBL/GenBank/DDBJ databases">
        <title>TT11 complete genome.</title>
        <authorList>
            <person name="Wu Z."/>
        </authorList>
    </citation>
    <scope>NUCLEOTIDE SEQUENCE [LARGE SCALE GENOMIC DNA]</scope>
    <source>
        <strain evidence="1 2">TT11</strain>
    </source>
</reference>
<comment type="caution">
    <text evidence="1">The sequence shown here is derived from an EMBL/GenBank/DDBJ whole genome shotgun (WGS) entry which is preliminary data.</text>
</comment>
<dbReference type="RefSeq" id="WP_188229157.1">
    <property type="nucleotide sequence ID" value="NZ_JACVXB010000001.1"/>
</dbReference>
<dbReference type="AlphaFoldDB" id="A0A8J6PYX4"/>